<evidence type="ECO:0000256" key="2">
    <source>
        <dbReference type="ARBA" id="ARBA00009784"/>
    </source>
</evidence>
<keyword evidence="5 7" id="KW-1133">Transmembrane helix</keyword>
<feature type="transmembrane region" description="Helical" evidence="7">
    <location>
        <begin position="106"/>
        <end position="128"/>
    </location>
</feature>
<dbReference type="GO" id="GO:0005886">
    <property type="term" value="C:plasma membrane"/>
    <property type="evidence" value="ECO:0007669"/>
    <property type="project" value="UniProtKB-SubCell"/>
</dbReference>
<dbReference type="KEGG" id="shc:Shell_0530"/>
<feature type="transmembrane region" description="Helical" evidence="7">
    <location>
        <begin position="173"/>
        <end position="194"/>
    </location>
</feature>
<dbReference type="InterPro" id="IPR002771">
    <property type="entry name" value="Multi_antbiot-R_MarC"/>
</dbReference>
<dbReference type="Pfam" id="PF01914">
    <property type="entry name" value="MarC"/>
    <property type="match status" value="1"/>
</dbReference>
<keyword evidence="9" id="KW-1185">Reference proteome</keyword>
<dbReference type="EMBL" id="CP002051">
    <property type="protein sequence ID" value="ADI31661.1"/>
    <property type="molecule type" value="Genomic_DNA"/>
</dbReference>
<evidence type="ECO:0000313" key="9">
    <source>
        <dbReference type="Proteomes" id="UP000002573"/>
    </source>
</evidence>
<dbReference type="PANTHER" id="PTHR33508:SF1">
    <property type="entry name" value="UPF0056 MEMBRANE PROTEIN YHCE"/>
    <property type="match status" value="1"/>
</dbReference>
<keyword evidence="3" id="KW-1003">Cell membrane</keyword>
<dbReference type="eggNOG" id="arCOG01997">
    <property type="taxonomic scope" value="Archaea"/>
</dbReference>
<evidence type="ECO:0000256" key="3">
    <source>
        <dbReference type="ARBA" id="ARBA00022475"/>
    </source>
</evidence>
<dbReference type="AlphaFoldDB" id="D7DBW4"/>
<keyword evidence="4 7" id="KW-0812">Transmembrane</keyword>
<dbReference type="Proteomes" id="UP000002573">
    <property type="component" value="Chromosome"/>
</dbReference>
<evidence type="ECO:0000256" key="4">
    <source>
        <dbReference type="ARBA" id="ARBA00022692"/>
    </source>
</evidence>
<evidence type="ECO:0000256" key="1">
    <source>
        <dbReference type="ARBA" id="ARBA00004651"/>
    </source>
</evidence>
<accession>D7DBW4</accession>
<comment type="subcellular location">
    <subcellularLocation>
        <location evidence="1 7">Cell membrane</location>
        <topology evidence="1 7">Multi-pass membrane protein</topology>
    </subcellularLocation>
</comment>
<evidence type="ECO:0000256" key="5">
    <source>
        <dbReference type="ARBA" id="ARBA00022989"/>
    </source>
</evidence>
<keyword evidence="6 7" id="KW-0472">Membrane</keyword>
<organism evidence="8 9">
    <name type="scientific">Staphylothermus hellenicus (strain DSM 12710 / JCM 10830 / BK20S6-10-b1 / P8)</name>
    <dbReference type="NCBI Taxonomy" id="591019"/>
    <lineage>
        <taxon>Archaea</taxon>
        <taxon>Thermoproteota</taxon>
        <taxon>Thermoprotei</taxon>
        <taxon>Desulfurococcales</taxon>
        <taxon>Desulfurococcaceae</taxon>
        <taxon>Staphylothermus</taxon>
    </lineage>
</organism>
<dbReference type="PANTHER" id="PTHR33508">
    <property type="entry name" value="UPF0056 MEMBRANE PROTEIN YHCE"/>
    <property type="match status" value="1"/>
</dbReference>
<protein>
    <recommendedName>
        <fullName evidence="7">UPF0056 membrane protein</fullName>
    </recommendedName>
</protein>
<feature type="transmembrane region" description="Helical" evidence="7">
    <location>
        <begin position="6"/>
        <end position="27"/>
    </location>
</feature>
<dbReference type="HOGENOM" id="CLU_079909_1_0_2"/>
<feature type="transmembrane region" description="Helical" evidence="7">
    <location>
        <begin position="48"/>
        <end position="69"/>
    </location>
</feature>
<feature type="transmembrane region" description="Helical" evidence="7">
    <location>
        <begin position="75"/>
        <end position="94"/>
    </location>
</feature>
<dbReference type="OrthoDB" id="10856at2157"/>
<feature type="transmembrane region" description="Helical" evidence="7">
    <location>
        <begin position="134"/>
        <end position="152"/>
    </location>
</feature>
<dbReference type="GeneID" id="9233819"/>
<reference evidence="8 9" key="2">
    <citation type="journal article" date="2011" name="Stand. Genomic Sci.">
        <title>Complete genome sequence of Staphylothermus hellenicus P8.</title>
        <authorList>
            <person name="Anderson I."/>
            <person name="Wirth R."/>
            <person name="Lucas S."/>
            <person name="Copeland A."/>
            <person name="Lapidus A."/>
            <person name="Cheng J.F."/>
            <person name="Goodwin L."/>
            <person name="Pitluck S."/>
            <person name="Davenport K."/>
            <person name="Detter J.C."/>
            <person name="Han C."/>
            <person name="Tapia R."/>
            <person name="Land M."/>
            <person name="Hauser L."/>
            <person name="Pati A."/>
            <person name="Mikhailova N."/>
            <person name="Woyke T."/>
            <person name="Klenk H.P."/>
            <person name="Kyrpides N."/>
            <person name="Ivanova N."/>
        </authorList>
    </citation>
    <scope>NUCLEOTIDE SEQUENCE [LARGE SCALE GENOMIC DNA]</scope>
    <source>
        <strain evidence="9">DSM 12710 / JCM 10830 / BK20S6-10-b1 / P8</strain>
    </source>
</reference>
<evidence type="ECO:0000256" key="6">
    <source>
        <dbReference type="ARBA" id="ARBA00023136"/>
    </source>
</evidence>
<dbReference type="RefSeq" id="WP_013142859.1">
    <property type="nucleotide sequence ID" value="NC_014205.1"/>
</dbReference>
<sequence>MDIDIYQLTSAILMLFVVLDAPGNAPLFYFFTKDMEPWRRIYTIRKSIIIATFILLLFGLFGDYILLYFDITVNDFRIAGGIILFIYAVLGILGHTTAEEVSGEEIAVVPLATPLLAGPGSITVVIYLKYSMGLVISLLSIAINMIIAWIMLENGGKLLQLLGKQGSTVLSKILAILLAAYSVAMIREGIISIINV</sequence>
<dbReference type="NCBIfam" id="TIGR00427">
    <property type="entry name" value="NAAT family transporter"/>
    <property type="match status" value="1"/>
</dbReference>
<comment type="similarity">
    <text evidence="2 7">Belongs to the UPF0056 (MarC) family.</text>
</comment>
<gene>
    <name evidence="8" type="ordered locus">Shell_0530</name>
</gene>
<evidence type="ECO:0000313" key="8">
    <source>
        <dbReference type="EMBL" id="ADI31661.1"/>
    </source>
</evidence>
<proteinExistence type="inferred from homology"/>
<reference evidence="9" key="1">
    <citation type="submission" date="2010-05" db="EMBL/GenBank/DDBJ databases">
        <title>Complete sequence of Staphylothermus hellenicus DSM 12710.</title>
        <authorList>
            <consortium name="US DOE Joint Genome Institute"/>
            <person name="Lucas S."/>
            <person name="Copeland A."/>
            <person name="Lapidus A."/>
            <person name="Cheng J.-F."/>
            <person name="Bruce D."/>
            <person name="Goodwin L."/>
            <person name="Pitluck S."/>
            <person name="Davenport K."/>
            <person name="Detter J.C."/>
            <person name="Han C."/>
            <person name="Tapia R."/>
            <person name="Larimer F."/>
            <person name="Land M."/>
            <person name="Hauser L."/>
            <person name="Kyrpides N."/>
            <person name="Mikhailova N."/>
            <person name="Anderson I.J."/>
            <person name="Woyke T."/>
        </authorList>
    </citation>
    <scope>NUCLEOTIDE SEQUENCE [LARGE SCALE GENOMIC DNA]</scope>
    <source>
        <strain evidence="9">DSM 12710 / JCM 10830 / BK20S6-10-b1 / P8</strain>
    </source>
</reference>
<dbReference type="STRING" id="591019.Shell_0530"/>
<evidence type="ECO:0000256" key="7">
    <source>
        <dbReference type="RuleBase" id="RU362048"/>
    </source>
</evidence>
<name>D7DBW4_STAHD</name>